<evidence type="ECO:0000259" key="1">
    <source>
        <dbReference type="Pfam" id="PF05292"/>
    </source>
</evidence>
<evidence type="ECO:0008006" key="5">
    <source>
        <dbReference type="Google" id="ProtNLM"/>
    </source>
</evidence>
<dbReference type="Gene3D" id="1.20.140.90">
    <property type="entry name" value="Malonyl-CoA decarboxylase, oligemerization domain"/>
    <property type="match status" value="1"/>
</dbReference>
<dbReference type="EMBL" id="KB202619">
    <property type="protein sequence ID" value="ESO88954.1"/>
    <property type="molecule type" value="Genomic_DNA"/>
</dbReference>
<evidence type="ECO:0000313" key="4">
    <source>
        <dbReference type="Proteomes" id="UP000030746"/>
    </source>
</evidence>
<accession>V4BK66</accession>
<dbReference type="InterPro" id="IPR035372">
    <property type="entry name" value="MCD_N"/>
</dbReference>
<dbReference type="Pfam" id="PF05292">
    <property type="entry name" value="MCD"/>
    <property type="match status" value="1"/>
</dbReference>
<dbReference type="OMA" id="PIDWSTP"/>
<protein>
    <recommendedName>
        <fullName evidence="5">Malonyl-CoA decarboxylase C-terminal domain-containing protein</fullName>
    </recommendedName>
</protein>
<reference evidence="3 4" key="1">
    <citation type="journal article" date="2013" name="Nature">
        <title>Insights into bilaterian evolution from three spiralian genomes.</title>
        <authorList>
            <person name="Simakov O."/>
            <person name="Marletaz F."/>
            <person name="Cho S.J."/>
            <person name="Edsinger-Gonzales E."/>
            <person name="Havlak P."/>
            <person name="Hellsten U."/>
            <person name="Kuo D.H."/>
            <person name="Larsson T."/>
            <person name="Lv J."/>
            <person name="Arendt D."/>
            <person name="Savage R."/>
            <person name="Osoegawa K."/>
            <person name="de Jong P."/>
            <person name="Grimwood J."/>
            <person name="Chapman J.A."/>
            <person name="Shapiro H."/>
            <person name="Aerts A."/>
            <person name="Otillar R.P."/>
            <person name="Terry A.Y."/>
            <person name="Boore J.L."/>
            <person name="Grigoriev I.V."/>
            <person name="Lindberg D.R."/>
            <person name="Seaver E.C."/>
            <person name="Weisblat D.A."/>
            <person name="Putnam N.H."/>
            <person name="Rokhsar D.S."/>
        </authorList>
    </citation>
    <scope>NUCLEOTIDE SEQUENCE [LARGE SCALE GENOMIC DNA]</scope>
</reference>
<dbReference type="GO" id="GO:0006633">
    <property type="term" value="P:fatty acid biosynthetic process"/>
    <property type="evidence" value="ECO:0007669"/>
    <property type="project" value="InterPro"/>
</dbReference>
<dbReference type="Proteomes" id="UP000030746">
    <property type="component" value="Unassembled WGS sequence"/>
</dbReference>
<dbReference type="PANTHER" id="PTHR28641">
    <property type="match status" value="1"/>
</dbReference>
<dbReference type="Pfam" id="PF17408">
    <property type="entry name" value="MCD_N"/>
    <property type="match status" value="1"/>
</dbReference>
<dbReference type="GO" id="GO:0006085">
    <property type="term" value="P:acetyl-CoA biosynthetic process"/>
    <property type="evidence" value="ECO:0007669"/>
    <property type="project" value="TreeGrafter"/>
</dbReference>
<dbReference type="PANTHER" id="PTHR28641:SF1">
    <property type="entry name" value="MALONYL-COA DECARBOXYLASE, MITOCHONDRIAL"/>
    <property type="match status" value="1"/>
</dbReference>
<dbReference type="InterPro" id="IPR007956">
    <property type="entry name" value="Malonyl_CoA_deC_C"/>
</dbReference>
<dbReference type="GO" id="GO:0050080">
    <property type="term" value="F:malonyl-CoA decarboxylase activity"/>
    <property type="evidence" value="ECO:0007669"/>
    <property type="project" value="InterPro"/>
</dbReference>
<dbReference type="InterPro" id="IPR042303">
    <property type="entry name" value="Malonyl_CoA_deC_C_sf"/>
</dbReference>
<dbReference type="OrthoDB" id="426718at2759"/>
<proteinExistence type="predicted"/>
<dbReference type="RefSeq" id="XP_009060004.1">
    <property type="nucleotide sequence ID" value="XM_009061756.1"/>
</dbReference>
<dbReference type="InterPro" id="IPR038917">
    <property type="entry name" value="Malonyl_CoA_deC"/>
</dbReference>
<evidence type="ECO:0000259" key="2">
    <source>
        <dbReference type="Pfam" id="PF17408"/>
    </source>
</evidence>
<dbReference type="AlphaFoldDB" id="V4BK66"/>
<feature type="domain" description="Malonyl-CoA decarboxylase C-terminal" evidence="1">
    <location>
        <begin position="79"/>
        <end position="348"/>
    </location>
</feature>
<feature type="domain" description="Malonyl-CoA decarboxylase N-terminal" evidence="2">
    <location>
        <begin position="9"/>
        <end position="76"/>
    </location>
</feature>
<dbReference type="Gene3D" id="3.40.630.150">
    <property type="entry name" value="Malonyl-CoA decarboxylase, catalytic domain"/>
    <property type="match status" value="1"/>
</dbReference>
<sequence>RGEAILLTSEERLRNALIPRYFQMFRQISRIDGGVKFLVDMRSDVLNHQTTSTSEIAVAYYRALNSALRDLISLWFSVGFLTLQRITWESPCDLVQKVSYYEAVHPIRNLSDMKQRVGPYRRCFVFNHNSMPREPVVVLHTALTPNIASSIHVDASSPPTSPELSADFNIKEDKSQFNTAIFYSITSTQKGLQSIDLGNYLIKKVVEEIQKEFDHIQQFSSLSPIPGFKDWLITEINQILHIKSKYKEQSQIKPHMDKTHSCILETFKEFIQKNSWVSKRDLEPVFKDILMRLCARYLYLEKRRQYALNPVANFHLGNGAVLWRINWMADMSSRGLSSSCGLMVNYRYYLENTEYNSTKYLEEFHIEVSQQVLDLCSGLKPNS</sequence>
<keyword evidence="4" id="KW-1185">Reference proteome</keyword>
<name>V4BK66_LOTGI</name>
<evidence type="ECO:0000313" key="3">
    <source>
        <dbReference type="EMBL" id="ESO88954.1"/>
    </source>
</evidence>
<dbReference type="STRING" id="225164.V4BK66"/>
<dbReference type="HOGENOM" id="CLU_023433_0_0_1"/>
<gene>
    <name evidence="3" type="ORF">LOTGIDRAFT_106236</name>
</gene>
<dbReference type="CTD" id="20230079"/>
<dbReference type="InterPro" id="IPR038351">
    <property type="entry name" value="MCD_N_sf"/>
</dbReference>
<dbReference type="GO" id="GO:0005759">
    <property type="term" value="C:mitochondrial matrix"/>
    <property type="evidence" value="ECO:0007669"/>
    <property type="project" value="TreeGrafter"/>
</dbReference>
<organism evidence="3 4">
    <name type="scientific">Lottia gigantea</name>
    <name type="common">Giant owl limpet</name>
    <dbReference type="NCBI Taxonomy" id="225164"/>
    <lineage>
        <taxon>Eukaryota</taxon>
        <taxon>Metazoa</taxon>
        <taxon>Spiralia</taxon>
        <taxon>Lophotrochozoa</taxon>
        <taxon>Mollusca</taxon>
        <taxon>Gastropoda</taxon>
        <taxon>Patellogastropoda</taxon>
        <taxon>Lottioidea</taxon>
        <taxon>Lottiidae</taxon>
        <taxon>Lottia</taxon>
    </lineage>
</organism>
<dbReference type="GeneID" id="20230079"/>
<feature type="non-terminal residue" evidence="3">
    <location>
        <position position="1"/>
    </location>
</feature>
<dbReference type="GO" id="GO:0005782">
    <property type="term" value="C:peroxisomal matrix"/>
    <property type="evidence" value="ECO:0007669"/>
    <property type="project" value="TreeGrafter"/>
</dbReference>
<dbReference type="KEGG" id="lgi:LOTGIDRAFT_106236"/>
<dbReference type="FunFam" id="3.40.630.150:FF:000001">
    <property type="entry name" value="Malonyl-CoA decarboxylase, mitochondrial"/>
    <property type="match status" value="1"/>
</dbReference>
<dbReference type="GO" id="GO:2001294">
    <property type="term" value="P:malonyl-CoA catabolic process"/>
    <property type="evidence" value="ECO:0007669"/>
    <property type="project" value="TreeGrafter"/>
</dbReference>